<dbReference type="InterPro" id="IPR016181">
    <property type="entry name" value="Acyl_CoA_acyltransferase"/>
</dbReference>
<dbReference type="OrthoDB" id="8191594at2759"/>
<name>A0A834ITX9_RHYFE</name>
<dbReference type="PANTHER" id="PTHR20905:SF28">
    <property type="entry name" value="GH28833P-RELATED"/>
    <property type="match status" value="1"/>
</dbReference>
<dbReference type="Proteomes" id="UP000625711">
    <property type="component" value="Unassembled WGS sequence"/>
</dbReference>
<protein>
    <recommendedName>
        <fullName evidence="1">N-acetyltransferase domain-containing protein</fullName>
    </recommendedName>
</protein>
<dbReference type="Gene3D" id="3.40.630.30">
    <property type="match status" value="1"/>
</dbReference>
<evidence type="ECO:0000313" key="3">
    <source>
        <dbReference type="Proteomes" id="UP000625711"/>
    </source>
</evidence>
<dbReference type="SUPFAM" id="SSF55729">
    <property type="entry name" value="Acyl-CoA N-acyltransferases (Nat)"/>
    <property type="match status" value="1"/>
</dbReference>
<dbReference type="EMBL" id="JAACXV010000062">
    <property type="protein sequence ID" value="KAF7285018.1"/>
    <property type="molecule type" value="Genomic_DNA"/>
</dbReference>
<dbReference type="InterPro" id="IPR000182">
    <property type="entry name" value="GNAT_dom"/>
</dbReference>
<reference evidence="2" key="1">
    <citation type="submission" date="2020-08" db="EMBL/GenBank/DDBJ databases">
        <title>Genome sequencing and assembly of the red palm weevil Rhynchophorus ferrugineus.</title>
        <authorList>
            <person name="Dias G.B."/>
            <person name="Bergman C.M."/>
            <person name="Manee M."/>
        </authorList>
    </citation>
    <scope>NUCLEOTIDE SEQUENCE</scope>
    <source>
        <strain evidence="2">AA-2017</strain>
        <tissue evidence="2">Whole larva</tissue>
    </source>
</reference>
<gene>
    <name evidence="2" type="ORF">GWI33_012332</name>
</gene>
<sequence>MSKPRVWATSEDGTIEYVSLTKDTLPKALETMQKSFYVHENVCLAFDTPNQPESFPEIDGLLIRAAVDGVSIVAIDKITGEIAGAAFNKLEEPEQSEFYPEYLKNLRYSASKGVTIWMYDIENMFDIFDYCKVNSLLEIMFVGILPSFRKRGIAKKLFEISIDIARELKVGNNVKVSLDESTLALGNPPQIVTDCYKNLF</sequence>
<accession>A0A834ITX9</accession>
<comment type="caution">
    <text evidence="2">The sequence shown here is derived from an EMBL/GenBank/DDBJ whole genome shotgun (WGS) entry which is preliminary data.</text>
</comment>
<organism evidence="2 3">
    <name type="scientific">Rhynchophorus ferrugineus</name>
    <name type="common">Red palm weevil</name>
    <name type="synonym">Curculio ferrugineus</name>
    <dbReference type="NCBI Taxonomy" id="354439"/>
    <lineage>
        <taxon>Eukaryota</taxon>
        <taxon>Metazoa</taxon>
        <taxon>Ecdysozoa</taxon>
        <taxon>Arthropoda</taxon>
        <taxon>Hexapoda</taxon>
        <taxon>Insecta</taxon>
        <taxon>Pterygota</taxon>
        <taxon>Neoptera</taxon>
        <taxon>Endopterygota</taxon>
        <taxon>Coleoptera</taxon>
        <taxon>Polyphaga</taxon>
        <taxon>Cucujiformia</taxon>
        <taxon>Curculionidae</taxon>
        <taxon>Dryophthorinae</taxon>
        <taxon>Rhynchophorus</taxon>
    </lineage>
</organism>
<evidence type="ECO:0000259" key="1">
    <source>
        <dbReference type="Pfam" id="PF00583"/>
    </source>
</evidence>
<dbReference type="CDD" id="cd04301">
    <property type="entry name" value="NAT_SF"/>
    <property type="match status" value="1"/>
</dbReference>
<dbReference type="AlphaFoldDB" id="A0A834ITX9"/>
<dbReference type="PANTHER" id="PTHR20905">
    <property type="entry name" value="N-ACETYLTRANSFERASE-RELATED"/>
    <property type="match status" value="1"/>
</dbReference>
<keyword evidence="3" id="KW-1185">Reference proteome</keyword>
<feature type="domain" description="N-acetyltransferase" evidence="1">
    <location>
        <begin position="133"/>
        <end position="170"/>
    </location>
</feature>
<dbReference type="GO" id="GO:0008080">
    <property type="term" value="F:N-acetyltransferase activity"/>
    <property type="evidence" value="ECO:0007669"/>
    <property type="project" value="TreeGrafter"/>
</dbReference>
<proteinExistence type="predicted"/>
<evidence type="ECO:0000313" key="2">
    <source>
        <dbReference type="EMBL" id="KAF7285018.1"/>
    </source>
</evidence>
<dbReference type="Pfam" id="PF00583">
    <property type="entry name" value="Acetyltransf_1"/>
    <property type="match status" value="1"/>
</dbReference>